<keyword evidence="8" id="KW-0328">Glycosyltransferase</keyword>
<evidence type="ECO:0000256" key="2">
    <source>
        <dbReference type="ARBA" id="ARBA00022692"/>
    </source>
</evidence>
<dbReference type="PANTHER" id="PTHR10859">
    <property type="entry name" value="GLYCOSYL TRANSFERASE"/>
    <property type="match status" value="1"/>
</dbReference>
<sequence length="356" mass="39485">MTVGILIPAYDPDQRLLALLAELVATKRFLHIVVVDDGSHAACQSIFAQAKRSFGHQVTFLRHQTNQGKGAALKTGFAYYQALKPPVQGIATLDADGQHTVKDLCACVDRFLQAPAKMVLGVRRFDRSTPLRSRFGNTLTEQLVRLLTGLSVSDTQTGLRVIPLAYAQAALHLAGDHYQFEFNMLLAAKQHHIQISEQPIATIYLDQNATSHFRVLRDSLSIYAQFFRFAFSGFLSFLVDISLFTGLVSLLQGHAAAAVMIATILARLGSAGINYALNRRVVFQRGQRHAMWRYAALFVVQTLLSGLGTTLFSARLDPHGVVWLLSVVKMAWDLVLFVISYQVQKRFVFRGSAHVN</sequence>
<dbReference type="Proteomes" id="UP001597252">
    <property type="component" value="Unassembled WGS sequence"/>
</dbReference>
<keyword evidence="4 5" id="KW-0472">Membrane</keyword>
<dbReference type="Pfam" id="PF00535">
    <property type="entry name" value="Glycos_transf_2"/>
    <property type="match status" value="1"/>
</dbReference>
<comment type="subcellular location">
    <subcellularLocation>
        <location evidence="1">Membrane</location>
        <topology evidence="1">Multi-pass membrane protein</topology>
    </subcellularLocation>
</comment>
<protein>
    <submittedName>
        <fullName evidence="8">Glycosyltransferase</fullName>
        <ecNumber evidence="8">2.4.-.-</ecNumber>
    </submittedName>
</protein>
<dbReference type="EC" id="2.4.-.-" evidence="8"/>
<dbReference type="SUPFAM" id="SSF53448">
    <property type="entry name" value="Nucleotide-diphospho-sugar transferases"/>
    <property type="match status" value="1"/>
</dbReference>
<keyword evidence="9" id="KW-1185">Reference proteome</keyword>
<proteinExistence type="predicted"/>
<dbReference type="InterPro" id="IPR001173">
    <property type="entry name" value="Glyco_trans_2-like"/>
</dbReference>
<dbReference type="GO" id="GO:0016757">
    <property type="term" value="F:glycosyltransferase activity"/>
    <property type="evidence" value="ECO:0007669"/>
    <property type="project" value="UniProtKB-KW"/>
</dbReference>
<name>A0ABW4E889_9LACO</name>
<feature type="transmembrane region" description="Helical" evidence="5">
    <location>
        <begin position="226"/>
        <end position="248"/>
    </location>
</feature>
<organism evidence="8 9">
    <name type="scientific">Lacticaseibacillus baoqingensis</name>
    <dbReference type="NCBI Taxonomy" id="2486013"/>
    <lineage>
        <taxon>Bacteria</taxon>
        <taxon>Bacillati</taxon>
        <taxon>Bacillota</taxon>
        <taxon>Bacilli</taxon>
        <taxon>Lactobacillales</taxon>
        <taxon>Lactobacillaceae</taxon>
        <taxon>Lacticaseibacillus</taxon>
    </lineage>
</organism>
<keyword evidence="3 5" id="KW-1133">Transmembrane helix</keyword>
<feature type="transmembrane region" description="Helical" evidence="5">
    <location>
        <begin position="254"/>
        <end position="273"/>
    </location>
</feature>
<dbReference type="PANTHER" id="PTHR10859:SF114">
    <property type="entry name" value="DOLICHOL-PHOSPHATE MANNOSYLTRANSFERASE"/>
    <property type="match status" value="1"/>
</dbReference>
<evidence type="ECO:0000256" key="3">
    <source>
        <dbReference type="ARBA" id="ARBA00022989"/>
    </source>
</evidence>
<dbReference type="CDD" id="cd04179">
    <property type="entry name" value="DPM_DPG-synthase_like"/>
    <property type="match status" value="1"/>
</dbReference>
<evidence type="ECO:0000256" key="4">
    <source>
        <dbReference type="ARBA" id="ARBA00023136"/>
    </source>
</evidence>
<evidence type="ECO:0000313" key="9">
    <source>
        <dbReference type="Proteomes" id="UP001597252"/>
    </source>
</evidence>
<evidence type="ECO:0000256" key="1">
    <source>
        <dbReference type="ARBA" id="ARBA00004141"/>
    </source>
</evidence>
<gene>
    <name evidence="8" type="ORF">ACFQ5J_08725</name>
</gene>
<feature type="transmembrane region" description="Helical" evidence="5">
    <location>
        <begin position="294"/>
        <end position="314"/>
    </location>
</feature>
<evidence type="ECO:0000259" key="7">
    <source>
        <dbReference type="Pfam" id="PF04138"/>
    </source>
</evidence>
<dbReference type="EMBL" id="JBHTON010000026">
    <property type="protein sequence ID" value="MFD1485311.1"/>
    <property type="molecule type" value="Genomic_DNA"/>
</dbReference>
<keyword evidence="8" id="KW-0808">Transferase</keyword>
<evidence type="ECO:0000256" key="5">
    <source>
        <dbReference type="SAM" id="Phobius"/>
    </source>
</evidence>
<evidence type="ECO:0000313" key="8">
    <source>
        <dbReference type="EMBL" id="MFD1485311.1"/>
    </source>
</evidence>
<feature type="transmembrane region" description="Helical" evidence="5">
    <location>
        <begin position="320"/>
        <end position="341"/>
    </location>
</feature>
<comment type="caution">
    <text evidence="8">The sequence shown here is derived from an EMBL/GenBank/DDBJ whole genome shotgun (WGS) entry which is preliminary data.</text>
</comment>
<feature type="domain" description="Glycosyltransferase 2-like" evidence="6">
    <location>
        <begin position="5"/>
        <end position="132"/>
    </location>
</feature>
<dbReference type="InterPro" id="IPR029044">
    <property type="entry name" value="Nucleotide-diphossugar_trans"/>
</dbReference>
<dbReference type="Gene3D" id="3.90.550.10">
    <property type="entry name" value="Spore Coat Polysaccharide Biosynthesis Protein SpsA, Chain A"/>
    <property type="match status" value="1"/>
</dbReference>
<accession>A0ABW4E889</accession>
<evidence type="ECO:0000259" key="6">
    <source>
        <dbReference type="Pfam" id="PF00535"/>
    </source>
</evidence>
<feature type="domain" description="GtrA/DPMS transmembrane" evidence="7">
    <location>
        <begin position="228"/>
        <end position="349"/>
    </location>
</feature>
<dbReference type="InterPro" id="IPR007267">
    <property type="entry name" value="GtrA_DPMS_TM"/>
</dbReference>
<reference evidence="9" key="1">
    <citation type="journal article" date="2019" name="Int. J. Syst. Evol. Microbiol.">
        <title>The Global Catalogue of Microorganisms (GCM) 10K type strain sequencing project: providing services to taxonomists for standard genome sequencing and annotation.</title>
        <authorList>
            <consortium name="The Broad Institute Genomics Platform"/>
            <consortium name="The Broad Institute Genome Sequencing Center for Infectious Disease"/>
            <person name="Wu L."/>
            <person name="Ma J."/>
        </authorList>
    </citation>
    <scope>NUCLEOTIDE SEQUENCE [LARGE SCALE GENOMIC DNA]</scope>
    <source>
        <strain evidence="9">CCM 8903</strain>
    </source>
</reference>
<dbReference type="Pfam" id="PF04138">
    <property type="entry name" value="GtrA_DPMS_TM"/>
    <property type="match status" value="1"/>
</dbReference>
<keyword evidence="2 5" id="KW-0812">Transmembrane</keyword>
<dbReference type="RefSeq" id="WP_125754309.1">
    <property type="nucleotide sequence ID" value="NZ_JBHTON010000026.1"/>
</dbReference>